<evidence type="ECO:0000313" key="6">
    <source>
        <dbReference type="EMBL" id="CRZ09639.1"/>
    </source>
</evidence>
<dbReference type="Pfam" id="PF00025">
    <property type="entry name" value="Arf"/>
    <property type="match status" value="1"/>
</dbReference>
<dbReference type="SMART" id="SM00178">
    <property type="entry name" value="SAR"/>
    <property type="match status" value="1"/>
</dbReference>
<keyword evidence="2 3" id="KW-0342">GTP-binding</keyword>
<dbReference type="PROSITE" id="PS51417">
    <property type="entry name" value="ARF"/>
    <property type="match status" value="1"/>
</dbReference>
<dbReference type="InterPro" id="IPR005225">
    <property type="entry name" value="Small_GTP-bd"/>
</dbReference>
<dbReference type="EMBL" id="HACM01009197">
    <property type="protein sequence ID" value="CRZ09639.1"/>
    <property type="molecule type" value="Transcribed_RNA"/>
</dbReference>
<dbReference type="InterPro" id="IPR027417">
    <property type="entry name" value="P-loop_NTPase"/>
</dbReference>
<evidence type="ECO:0000256" key="5">
    <source>
        <dbReference type="RuleBase" id="RU003925"/>
    </source>
</evidence>
<evidence type="ECO:0000256" key="3">
    <source>
        <dbReference type="PIRSR" id="PIRSR606689-1"/>
    </source>
</evidence>
<dbReference type="PANTHER" id="PTHR45732">
    <property type="entry name" value="ADP-RIBOSYLATION FACTOR-LIKE PROTEIN 8"/>
    <property type="match status" value="1"/>
</dbReference>
<dbReference type="PRINTS" id="PR00328">
    <property type="entry name" value="SAR1GTPBP"/>
</dbReference>
<feature type="binding site" evidence="3">
    <location>
        <begin position="23"/>
        <end position="30"/>
    </location>
    <ligand>
        <name>GTP</name>
        <dbReference type="ChEBI" id="CHEBI:37565"/>
    </ligand>
</feature>
<feature type="binding site" evidence="3">
    <location>
        <position position="70"/>
    </location>
    <ligand>
        <name>GTP</name>
        <dbReference type="ChEBI" id="CHEBI:37565"/>
    </ligand>
</feature>
<protein>
    <submittedName>
        <fullName evidence="6">Uncharacterized protein</fullName>
    </submittedName>
</protein>
<comment type="similarity">
    <text evidence="5">Belongs to the small GTPase superfamily. Arf family.</text>
</comment>
<dbReference type="PANTHER" id="PTHR45732:SF7">
    <property type="entry name" value="ADP-RIBOSYLATION FACTOR-LIKE PROTEIN 8"/>
    <property type="match status" value="1"/>
</dbReference>
<proteinExistence type="inferred from homology"/>
<dbReference type="AlphaFoldDB" id="A0A0H5RLN1"/>
<feature type="binding site" evidence="4">
    <location>
        <position position="30"/>
    </location>
    <ligand>
        <name>Mg(2+)</name>
        <dbReference type="ChEBI" id="CHEBI:18420"/>
    </ligand>
</feature>
<keyword evidence="4" id="KW-0479">Metal-binding</keyword>
<dbReference type="SMART" id="SM00175">
    <property type="entry name" value="RAB"/>
    <property type="match status" value="1"/>
</dbReference>
<accession>A0A0H5RLN1</accession>
<dbReference type="GO" id="GO:0003924">
    <property type="term" value="F:GTPase activity"/>
    <property type="evidence" value="ECO:0007669"/>
    <property type="project" value="InterPro"/>
</dbReference>
<evidence type="ECO:0000256" key="2">
    <source>
        <dbReference type="ARBA" id="ARBA00023134"/>
    </source>
</evidence>
<dbReference type="SMART" id="SM00177">
    <property type="entry name" value="ARF"/>
    <property type="match status" value="1"/>
</dbReference>
<dbReference type="GO" id="GO:0005525">
    <property type="term" value="F:GTP binding"/>
    <property type="evidence" value="ECO:0007669"/>
    <property type="project" value="UniProtKB-KW"/>
</dbReference>
<organism evidence="6">
    <name type="scientific">Spongospora subterranea</name>
    <dbReference type="NCBI Taxonomy" id="70186"/>
    <lineage>
        <taxon>Eukaryota</taxon>
        <taxon>Sar</taxon>
        <taxon>Rhizaria</taxon>
        <taxon>Endomyxa</taxon>
        <taxon>Phytomyxea</taxon>
        <taxon>Plasmodiophorida</taxon>
        <taxon>Plasmodiophoridae</taxon>
        <taxon>Spongospora</taxon>
    </lineage>
</organism>
<feature type="binding site" evidence="3">
    <location>
        <begin position="126"/>
        <end position="129"/>
    </location>
    <ligand>
        <name>GTP</name>
        <dbReference type="ChEBI" id="CHEBI:37565"/>
    </ligand>
</feature>
<dbReference type="SUPFAM" id="SSF52540">
    <property type="entry name" value="P-loop containing nucleoside triphosphate hydrolases"/>
    <property type="match status" value="1"/>
</dbReference>
<evidence type="ECO:0000256" key="1">
    <source>
        <dbReference type="ARBA" id="ARBA00022741"/>
    </source>
</evidence>
<dbReference type="PROSITE" id="PS51419">
    <property type="entry name" value="RAB"/>
    <property type="match status" value="1"/>
</dbReference>
<reference evidence="6" key="1">
    <citation type="submission" date="2015-04" db="EMBL/GenBank/DDBJ databases">
        <title>The genome sequence of the plant pathogenic Rhizarian Plasmodiophora brassicae reveals insights in its biotrophic life cycle and the origin of chitin synthesis.</title>
        <authorList>
            <person name="Schwelm A."/>
            <person name="Fogelqvist J."/>
            <person name="Knaust A."/>
            <person name="Julke S."/>
            <person name="Lilja T."/>
            <person name="Dhandapani V."/>
            <person name="Bonilla-Rosso G."/>
            <person name="Karlsson M."/>
            <person name="Shevchenko A."/>
            <person name="Choi S.R."/>
            <person name="Kim H.G."/>
            <person name="Park J.Y."/>
            <person name="Lim Y.P."/>
            <person name="Ludwig-Muller J."/>
            <person name="Dixelius C."/>
        </authorList>
    </citation>
    <scope>NUCLEOTIDE SEQUENCE</scope>
    <source>
        <tissue evidence="6">Potato root galls</tissue>
    </source>
</reference>
<dbReference type="InterPro" id="IPR006689">
    <property type="entry name" value="Small_GTPase_ARF/SAR"/>
</dbReference>
<evidence type="ECO:0000256" key="4">
    <source>
        <dbReference type="PIRSR" id="PIRSR606689-2"/>
    </source>
</evidence>
<keyword evidence="4" id="KW-0460">Magnesium</keyword>
<dbReference type="NCBIfam" id="TIGR00231">
    <property type="entry name" value="small_GTP"/>
    <property type="match status" value="1"/>
</dbReference>
<dbReference type="GO" id="GO:0046872">
    <property type="term" value="F:metal ion binding"/>
    <property type="evidence" value="ECO:0007669"/>
    <property type="project" value="UniProtKB-KW"/>
</dbReference>
<name>A0A0H5RLN1_9EUKA</name>
<sequence>MGNLVTWITRLWSHSKLELAVLGLENAGKSTLVQIMAGNILPRESVPTVGFNMEQFIKGNVIIKVWDLAGSARFRSMWPRYVRGVHAVIFVVDSADIQEFPTVKHEIHEIFSRTQLTDIPLLVVANKSDLPGAASEESLFDILDLKSLSQGREVSVLSTSCKTHQNIDRALEFLVKHSE</sequence>
<dbReference type="Gene3D" id="3.40.50.300">
    <property type="entry name" value="P-loop containing nucleotide triphosphate hydrolases"/>
    <property type="match status" value="1"/>
</dbReference>
<feature type="binding site" evidence="4">
    <location>
        <position position="48"/>
    </location>
    <ligand>
        <name>Mg(2+)</name>
        <dbReference type="ChEBI" id="CHEBI:18420"/>
    </ligand>
</feature>
<dbReference type="SMART" id="SM00173">
    <property type="entry name" value="RAS"/>
    <property type="match status" value="1"/>
</dbReference>
<keyword evidence="1 3" id="KW-0547">Nucleotide-binding</keyword>